<dbReference type="InterPro" id="IPR026638">
    <property type="entry name" value="NCOA6"/>
</dbReference>
<feature type="compositionally biased region" description="Pro residues" evidence="1">
    <location>
        <begin position="226"/>
        <end position="249"/>
    </location>
</feature>
<dbReference type="EMBL" id="JACEEZ010016456">
    <property type="protein sequence ID" value="KAG0718192.1"/>
    <property type="molecule type" value="Genomic_DNA"/>
</dbReference>
<feature type="compositionally biased region" description="Pro residues" evidence="1">
    <location>
        <begin position="501"/>
        <end position="512"/>
    </location>
</feature>
<feature type="region of interest" description="Disordered" evidence="1">
    <location>
        <begin position="210"/>
        <end position="249"/>
    </location>
</feature>
<sequence length="1439" mass="149800">MDGGSDGGGRCGGGGREELIEAVLTCEGHICDPHLPKKLTCLVHALKHVTHSESTWFVRKVEPWNSVRVTFSIPREAAIRLHQLAQAGDQALRQLGILSVQVEGDQVISLKVAGPNNESTEIVLRTDGGAGAGASTSSVARSVTTALGGAGLMPGPSHAPDHIPASAYRGPGVLMPPGEGLAMAPRPMAPVKAPYPFGSMNRVQTIRELQHQQPQGLQPPMGHMAPAPPQRPVYNPPPPYPSLDPPPMRAPVVMAPGQRPPPPLPPQLNGSQYAGGPVGGVAQPGPQMLPSVVQASSNQGVSGSYPVSVSQTVNNRVVHGPPVKGGPRTGGSMLKSSPLLVDLLRQPDHQPGAKGVLAGSPHGSPAPASPSSRSTSSTPSSDSLPHTPLANLPLPAVPAISPPPATPAAYSAAVTAASLAGAPLPAPYSAAYAGRAKDMVQTHQQVFSGGSVITSTVAPHPRLPNSVGGGLQQQHPQPTGQPPPPGPRPPYAPDQRTVPAAPGPGAPHPKVPPQNHARPGPAGESRVAPASSPQHSGGAKESQYLINPNTGLLEPRPSESSDSEPEARPPSPPPGDTQRPNTLLADGEPTAAAAAAAARKETDQADSEASRISLLSLDAKKVAPAPPPDRPKPHDRAASPASARENSVVSSGAGPGESIKLKLTIGRESQTTFVTKPRKGERREGGANACPGPQAGVEPRVPKLHIKLKSKQAVIVNPLGDGDAPRPLDKEAAKEDKTKRRSYRNKSRSSESEGEGGKSRGLKVKGGKEKGGAAEDTAALLKLLDTKKLKVEVEEEEAPLKMKFKEGIESRLKPHKSLEDGRLPLGKSEGSKASKGENKFRARLKTKGSIRKVGDLNSVGEITSHKILDTLPPSITRVAALHTQQPHINPSSSSSLATSTSALPPPAPPPLPTGDTLKLELEKRGGEGAGAARKGEGKAEAERGGEGLARLHPPNNLTSLMNGDLSHGEKLALGRLRHNSQQPGGAQQPQHPHPQAQPQQQQQQQQQAPAQPPPCDGASSSKLTIKKKASGESHSLESLKDLPEGIGNIPKYLNSSVMINKVSHSPEKLPSSRHEDPADNNIKKLDLTKHTICTDLASLKANSDITIHSVTKNETLSFGKAGDGERGAAKGKGEAAKVVGRVTHLDVNDRKALQEALKSSQSSSKKNDAHPSSVHDLLRRFNSIDSSTTVPVSSQSESTNSTSGVKVEPKVTETPDKVKHEVKSEDKSEGKGPLASSVHSSNSCDTSVKGEPEQTKILEQAKAPEFPGSVVLTKGEVESPDGTPKGEHGSGQGGEDSGIESMDALSEKSPNQSDQSPTRRDEKECEAFPDKSSSDKTVSKREAASSGGVAGAGEAGHRGGSAGGEPETSAQVQIKTEPLDPDDAASRVGAGGSTKCGVAAREPPENPERKPMVKVKEEGEKVCPSLKVPKVEEKHHNHI</sequence>
<feature type="region of interest" description="Disordered" evidence="1">
    <location>
        <begin position="807"/>
        <end position="843"/>
    </location>
</feature>
<accession>A0A8J4Y139</accession>
<keyword evidence="3" id="KW-0675">Receptor</keyword>
<gene>
    <name evidence="3" type="primary">NCOA6</name>
    <name evidence="3" type="ORF">GWK47_052908</name>
</gene>
<dbReference type="InterPro" id="IPR032715">
    <property type="entry name" value="NCOA6_TRADD-N"/>
</dbReference>
<feature type="region of interest" description="Disordered" evidence="1">
    <location>
        <begin position="878"/>
        <end position="1047"/>
    </location>
</feature>
<dbReference type="GO" id="GO:0035097">
    <property type="term" value="C:histone methyltransferase complex"/>
    <property type="evidence" value="ECO:0007669"/>
    <property type="project" value="TreeGrafter"/>
</dbReference>
<feature type="compositionally biased region" description="Basic and acidic residues" evidence="1">
    <location>
        <begin position="829"/>
        <end position="840"/>
    </location>
</feature>
<name>A0A8J4Y139_CHIOP</name>
<protein>
    <submittedName>
        <fullName evidence="3">Nuclear receptor coactivator 6</fullName>
    </submittedName>
</protein>
<feature type="compositionally biased region" description="Polar residues" evidence="1">
    <location>
        <begin position="1237"/>
        <end position="1246"/>
    </location>
</feature>
<evidence type="ECO:0000259" key="2">
    <source>
        <dbReference type="Pfam" id="PF13820"/>
    </source>
</evidence>
<feature type="compositionally biased region" description="Gly residues" evidence="1">
    <location>
        <begin position="1348"/>
        <end position="1363"/>
    </location>
</feature>
<dbReference type="GO" id="GO:0003713">
    <property type="term" value="F:transcription coactivator activity"/>
    <property type="evidence" value="ECO:0007669"/>
    <property type="project" value="InterPro"/>
</dbReference>
<reference evidence="3" key="1">
    <citation type="submission" date="2020-07" db="EMBL/GenBank/DDBJ databases">
        <title>The High-quality genome of the commercially important snow crab, Chionoecetes opilio.</title>
        <authorList>
            <person name="Jeong J.-H."/>
            <person name="Ryu S."/>
        </authorList>
    </citation>
    <scope>NUCLEOTIDE SEQUENCE</scope>
    <source>
        <strain evidence="3">MADBK_172401_WGS</strain>
        <tissue evidence="3">Digestive gland</tissue>
    </source>
</reference>
<feature type="compositionally biased region" description="Basic and acidic residues" evidence="1">
    <location>
        <begin position="1207"/>
        <end position="1230"/>
    </location>
</feature>
<feature type="compositionally biased region" description="Basic and acidic residues" evidence="1">
    <location>
        <begin position="933"/>
        <end position="945"/>
    </location>
</feature>
<keyword evidence="4" id="KW-1185">Reference proteome</keyword>
<feature type="compositionally biased region" description="Basic and acidic residues" evidence="1">
    <location>
        <begin position="748"/>
        <end position="758"/>
    </location>
</feature>
<feature type="region of interest" description="Disordered" evidence="1">
    <location>
        <begin position="454"/>
        <end position="775"/>
    </location>
</feature>
<feature type="compositionally biased region" description="Pro residues" evidence="1">
    <location>
        <begin position="903"/>
        <end position="912"/>
    </location>
</feature>
<dbReference type="Proteomes" id="UP000770661">
    <property type="component" value="Unassembled WGS sequence"/>
</dbReference>
<evidence type="ECO:0000313" key="4">
    <source>
        <dbReference type="Proteomes" id="UP000770661"/>
    </source>
</evidence>
<dbReference type="Pfam" id="PF13820">
    <property type="entry name" value="NCOA6_TRADD-N"/>
    <property type="match status" value="1"/>
</dbReference>
<dbReference type="OrthoDB" id="5967287at2759"/>
<feature type="compositionally biased region" description="Low complexity" evidence="1">
    <location>
        <begin position="1193"/>
        <end position="1203"/>
    </location>
</feature>
<feature type="compositionally biased region" description="Basic and acidic residues" evidence="1">
    <location>
        <begin position="807"/>
        <end position="822"/>
    </location>
</feature>
<dbReference type="PANTHER" id="PTHR15690">
    <property type="entry name" value="NUCLEAR RECEPTOR COACTIVATOR 6"/>
    <property type="match status" value="1"/>
</dbReference>
<feature type="compositionally biased region" description="Basic and acidic residues" evidence="1">
    <location>
        <begin position="723"/>
        <end position="738"/>
    </location>
</feature>
<evidence type="ECO:0000256" key="1">
    <source>
        <dbReference type="SAM" id="MobiDB-lite"/>
    </source>
</evidence>
<dbReference type="GO" id="GO:0005667">
    <property type="term" value="C:transcription regulator complex"/>
    <property type="evidence" value="ECO:0007669"/>
    <property type="project" value="TreeGrafter"/>
</dbReference>
<organism evidence="3 4">
    <name type="scientific">Chionoecetes opilio</name>
    <name type="common">Atlantic snow crab</name>
    <name type="synonym">Cancer opilio</name>
    <dbReference type="NCBI Taxonomy" id="41210"/>
    <lineage>
        <taxon>Eukaryota</taxon>
        <taxon>Metazoa</taxon>
        <taxon>Ecdysozoa</taxon>
        <taxon>Arthropoda</taxon>
        <taxon>Crustacea</taxon>
        <taxon>Multicrustacea</taxon>
        <taxon>Malacostraca</taxon>
        <taxon>Eumalacostraca</taxon>
        <taxon>Eucarida</taxon>
        <taxon>Decapoda</taxon>
        <taxon>Pleocyemata</taxon>
        <taxon>Brachyura</taxon>
        <taxon>Eubrachyura</taxon>
        <taxon>Majoidea</taxon>
        <taxon>Majidae</taxon>
        <taxon>Chionoecetes</taxon>
    </lineage>
</organism>
<feature type="compositionally biased region" description="Basic and acidic residues" evidence="1">
    <location>
        <begin position="917"/>
        <end position="926"/>
    </location>
</feature>
<feature type="compositionally biased region" description="Low complexity" evidence="1">
    <location>
        <begin position="357"/>
        <end position="390"/>
    </location>
</feature>
<feature type="compositionally biased region" description="Low complexity" evidence="1">
    <location>
        <begin position="211"/>
        <end position="224"/>
    </location>
</feature>
<feature type="compositionally biased region" description="Basic and acidic residues" evidence="1">
    <location>
        <begin position="1402"/>
        <end position="1421"/>
    </location>
</feature>
<dbReference type="PANTHER" id="PTHR15690:SF0">
    <property type="entry name" value="NUCLEAR RECEPTOR COACTIVATOR 6"/>
    <property type="match status" value="1"/>
</dbReference>
<feature type="region of interest" description="Disordered" evidence="1">
    <location>
        <begin position="1186"/>
        <end position="1439"/>
    </location>
</feature>
<feature type="compositionally biased region" description="Basic and acidic residues" evidence="1">
    <location>
        <begin position="1429"/>
        <end position="1439"/>
    </location>
</feature>
<feature type="region of interest" description="Disordered" evidence="1">
    <location>
        <begin position="346"/>
        <end position="390"/>
    </location>
</feature>
<feature type="region of interest" description="Disordered" evidence="1">
    <location>
        <begin position="316"/>
        <end position="335"/>
    </location>
</feature>
<feature type="domain" description="Nuclear receptor coactivator 6 TRADD-N" evidence="2">
    <location>
        <begin position="22"/>
        <end position="136"/>
    </location>
</feature>
<feature type="compositionally biased region" description="Low complexity" evidence="1">
    <location>
        <begin position="890"/>
        <end position="902"/>
    </location>
</feature>
<feature type="compositionally biased region" description="Pro residues" evidence="1">
    <location>
        <begin position="479"/>
        <end position="492"/>
    </location>
</feature>
<feature type="compositionally biased region" description="Basic and acidic residues" evidence="1">
    <location>
        <begin position="1029"/>
        <end position="1043"/>
    </location>
</feature>
<proteinExistence type="predicted"/>
<evidence type="ECO:0000313" key="3">
    <source>
        <dbReference type="EMBL" id="KAG0718192.1"/>
    </source>
</evidence>
<feature type="compositionally biased region" description="Basic and acidic residues" evidence="1">
    <location>
        <begin position="1317"/>
        <end position="1343"/>
    </location>
</feature>
<comment type="caution">
    <text evidence="3">The sequence shown here is derived from an EMBL/GenBank/DDBJ whole genome shotgun (WGS) entry which is preliminary data.</text>
</comment>
<feature type="compositionally biased region" description="Low complexity" evidence="1">
    <location>
        <begin position="981"/>
        <end position="1009"/>
    </location>
</feature>
<feature type="region of interest" description="Disordered" evidence="1">
    <location>
        <begin position="1154"/>
        <end position="1173"/>
    </location>
</feature>
<dbReference type="GO" id="GO:0045944">
    <property type="term" value="P:positive regulation of transcription by RNA polymerase II"/>
    <property type="evidence" value="ECO:0007669"/>
    <property type="project" value="TreeGrafter"/>
</dbReference>